<evidence type="ECO:0000259" key="2">
    <source>
        <dbReference type="Pfam" id="PF14338"/>
    </source>
</evidence>
<dbReference type="Pfam" id="PF04471">
    <property type="entry name" value="Mrr_cat"/>
    <property type="match status" value="1"/>
</dbReference>
<evidence type="ECO:0000313" key="3">
    <source>
        <dbReference type="EMBL" id="TLP92113.1"/>
    </source>
</evidence>
<dbReference type="AlphaFoldDB" id="A0A5R9B705"/>
<dbReference type="InterPro" id="IPR007560">
    <property type="entry name" value="Restrct_endonuc_IV_Mrr"/>
</dbReference>
<dbReference type="PANTHER" id="PTHR30015:SF7">
    <property type="entry name" value="TYPE IV METHYL-DIRECTED RESTRICTION ENZYME ECOKMRR"/>
    <property type="match status" value="1"/>
</dbReference>
<dbReference type="GO" id="GO:0009307">
    <property type="term" value="P:DNA restriction-modification system"/>
    <property type="evidence" value="ECO:0007669"/>
    <property type="project" value="InterPro"/>
</dbReference>
<dbReference type="Proteomes" id="UP000310458">
    <property type="component" value="Unassembled WGS sequence"/>
</dbReference>
<dbReference type="EMBL" id="VAVZ01000077">
    <property type="protein sequence ID" value="TLP92113.1"/>
    <property type="molecule type" value="Genomic_DNA"/>
</dbReference>
<sequence>MVDLRQSTPAPSSEVPPWPVFVQHILAVLSREPELPRRILREKVLDASGISAEARAERIPSGYLRASNRVDWAITHLSKAGYVHAVRRGVQAITDAGREWYANNPQGVSDYSEANRVFKAFWPEKAEATSAAIPAEEVVGEVGGTPTEQVEVGIEELNSEVAEDLLQRLQSSDPEFFEGSVVDLLLAMGYGGTEQRGRRIGGSGDGGVDGVIDQDALGLEQVYVQAKRYATGNSVGREAVQAFIGALHGRGAQRGVFITTSDFTKHAKEYAGSVPTRVVLIGGAQLVRLMLRYKVGVQVKETYLVYSVDEDYFAELA</sequence>
<evidence type="ECO:0000313" key="4">
    <source>
        <dbReference type="Proteomes" id="UP000310458"/>
    </source>
</evidence>
<accession>A0A5R9B705</accession>
<dbReference type="PANTHER" id="PTHR30015">
    <property type="entry name" value="MRR RESTRICTION SYSTEM PROTEIN"/>
    <property type="match status" value="1"/>
</dbReference>
<dbReference type="GO" id="GO:0015666">
    <property type="term" value="F:restriction endodeoxyribonuclease activity"/>
    <property type="evidence" value="ECO:0007669"/>
    <property type="project" value="TreeGrafter"/>
</dbReference>
<keyword evidence="3" id="KW-0255">Endonuclease</keyword>
<dbReference type="SUPFAM" id="SSF52980">
    <property type="entry name" value="Restriction endonuclease-like"/>
    <property type="match status" value="1"/>
</dbReference>
<dbReference type="InterPro" id="IPR011856">
    <property type="entry name" value="tRNA_endonuc-like_dom_sf"/>
</dbReference>
<dbReference type="InterPro" id="IPR025745">
    <property type="entry name" value="Mrr-like_N_dom"/>
</dbReference>
<dbReference type="Gene3D" id="3.40.1350.10">
    <property type="match status" value="1"/>
</dbReference>
<evidence type="ECO:0000259" key="1">
    <source>
        <dbReference type="Pfam" id="PF04471"/>
    </source>
</evidence>
<dbReference type="OrthoDB" id="9803736at2"/>
<gene>
    <name evidence="3" type="ORF">FEF26_15095</name>
</gene>
<feature type="domain" description="Restriction endonuclease type IV Mrr" evidence="1">
    <location>
        <begin position="170"/>
        <end position="290"/>
    </location>
</feature>
<comment type="caution">
    <text evidence="3">The sequence shown here is derived from an EMBL/GenBank/DDBJ whole genome shotgun (WGS) entry which is preliminary data.</text>
</comment>
<proteinExistence type="predicted"/>
<reference evidence="3 4" key="1">
    <citation type="submission" date="2019-05" db="EMBL/GenBank/DDBJ databases">
        <title>Nesterenkonia sp. GY074 isolated from the Southern Atlantic Ocean.</title>
        <authorList>
            <person name="Zhang G."/>
        </authorList>
    </citation>
    <scope>NUCLEOTIDE SEQUENCE [LARGE SCALE GENOMIC DNA]</scope>
    <source>
        <strain evidence="3 4">GY074</strain>
    </source>
</reference>
<keyword evidence="3" id="KW-0540">Nuclease</keyword>
<feature type="domain" description="Restriction system protein Mrr-like N-terminal" evidence="2">
    <location>
        <begin position="21"/>
        <end position="101"/>
    </location>
</feature>
<dbReference type="InterPro" id="IPR052906">
    <property type="entry name" value="Type_IV_Methyl-Rstrct_Enzyme"/>
</dbReference>
<protein>
    <submittedName>
        <fullName evidence="3">Restriction endonuclease</fullName>
    </submittedName>
</protein>
<organism evidence="3 4">
    <name type="scientific">Nesterenkonia salmonea</name>
    <dbReference type="NCBI Taxonomy" id="1804987"/>
    <lineage>
        <taxon>Bacteria</taxon>
        <taxon>Bacillati</taxon>
        <taxon>Actinomycetota</taxon>
        <taxon>Actinomycetes</taxon>
        <taxon>Micrococcales</taxon>
        <taxon>Micrococcaceae</taxon>
        <taxon>Nesterenkonia</taxon>
    </lineage>
</organism>
<keyword evidence="4" id="KW-1185">Reference proteome</keyword>
<keyword evidence="3" id="KW-0378">Hydrolase</keyword>
<dbReference type="Pfam" id="PF14338">
    <property type="entry name" value="Mrr_N"/>
    <property type="match status" value="1"/>
</dbReference>
<dbReference type="InterPro" id="IPR011335">
    <property type="entry name" value="Restrct_endonuc-II-like"/>
</dbReference>
<name>A0A5R9B705_9MICC</name>
<dbReference type="GO" id="GO:0003677">
    <property type="term" value="F:DNA binding"/>
    <property type="evidence" value="ECO:0007669"/>
    <property type="project" value="InterPro"/>
</dbReference>